<dbReference type="InterPro" id="IPR011037">
    <property type="entry name" value="Pyrv_Knase-like_insert_dom_sf"/>
</dbReference>
<dbReference type="Pfam" id="PF03476">
    <property type="entry name" value="MOSC_N"/>
    <property type="match status" value="1"/>
</dbReference>
<feature type="domain" description="MOSC" evidence="1">
    <location>
        <begin position="93"/>
        <end position="246"/>
    </location>
</feature>
<dbReference type="PROSITE" id="PS51340">
    <property type="entry name" value="MOSC"/>
    <property type="match status" value="1"/>
</dbReference>
<dbReference type="Gene3D" id="2.40.33.20">
    <property type="entry name" value="PK beta-barrel domain-like"/>
    <property type="match status" value="1"/>
</dbReference>
<dbReference type="AlphaFoldDB" id="A0A327XUL5"/>
<accession>A0A327XUL5</accession>
<keyword evidence="3" id="KW-1185">Reference proteome</keyword>
<dbReference type="Proteomes" id="UP000249165">
    <property type="component" value="Unassembled WGS sequence"/>
</dbReference>
<dbReference type="SUPFAM" id="SSF50800">
    <property type="entry name" value="PK beta-barrel domain-like"/>
    <property type="match status" value="1"/>
</dbReference>
<dbReference type="GO" id="GO:0030151">
    <property type="term" value="F:molybdenum ion binding"/>
    <property type="evidence" value="ECO:0007669"/>
    <property type="project" value="InterPro"/>
</dbReference>
<dbReference type="InterPro" id="IPR005302">
    <property type="entry name" value="MoCF_Sase_C"/>
</dbReference>
<organism evidence="2 3">
    <name type="scientific">Salipiger aestuarii</name>
    <dbReference type="NCBI Taxonomy" id="568098"/>
    <lineage>
        <taxon>Bacteria</taxon>
        <taxon>Pseudomonadati</taxon>
        <taxon>Pseudomonadota</taxon>
        <taxon>Alphaproteobacteria</taxon>
        <taxon>Rhodobacterales</taxon>
        <taxon>Roseobacteraceae</taxon>
        <taxon>Salipiger</taxon>
    </lineage>
</organism>
<evidence type="ECO:0000313" key="3">
    <source>
        <dbReference type="Proteomes" id="UP000249165"/>
    </source>
</evidence>
<dbReference type="EMBL" id="QLMG01000042">
    <property type="protein sequence ID" value="RAK12414.1"/>
    <property type="molecule type" value="Genomic_DNA"/>
</dbReference>
<name>A0A327XUL5_9RHOB</name>
<dbReference type="GO" id="GO:0030170">
    <property type="term" value="F:pyridoxal phosphate binding"/>
    <property type="evidence" value="ECO:0007669"/>
    <property type="project" value="InterPro"/>
</dbReference>
<reference evidence="2 3" key="1">
    <citation type="submission" date="2018-06" db="EMBL/GenBank/DDBJ databases">
        <title>Genomic Encyclopedia of Archaeal and Bacterial Type Strains, Phase II (KMG-II): from individual species to whole genera.</title>
        <authorList>
            <person name="Goeker M."/>
        </authorList>
    </citation>
    <scope>NUCLEOTIDE SEQUENCE [LARGE SCALE GENOMIC DNA]</scope>
    <source>
        <strain evidence="2 3">DSM 22011</strain>
    </source>
</reference>
<protein>
    <recommendedName>
        <fullName evidence="1">MOSC domain-containing protein</fullName>
    </recommendedName>
</protein>
<dbReference type="GO" id="GO:0003824">
    <property type="term" value="F:catalytic activity"/>
    <property type="evidence" value="ECO:0007669"/>
    <property type="project" value="InterPro"/>
</dbReference>
<dbReference type="OrthoDB" id="581532at2"/>
<gene>
    <name evidence="2" type="ORF">ATI53_104222</name>
</gene>
<dbReference type="RefSeq" id="WP_111551004.1">
    <property type="nucleotide sequence ID" value="NZ_LIQE01000040.1"/>
</dbReference>
<evidence type="ECO:0000259" key="1">
    <source>
        <dbReference type="PROSITE" id="PS51340"/>
    </source>
</evidence>
<proteinExistence type="predicted"/>
<comment type="caution">
    <text evidence="2">The sequence shown here is derived from an EMBL/GenBank/DDBJ whole genome shotgun (WGS) entry which is preliminary data.</text>
</comment>
<sequence length="246" mass="26911">MTARLAQIQRYPIKGIGTEPLRSVTLECAAPMPQDRAWALRHTGAPDTPGWQPRNNFLVVANGPKLAQVRARTEADGRIALSHPQLPDVRIRPPADSRALINWIRPIWPDTSPAPRDLVAAPAQGMADNGRAEVSILSLASLDALADSLGQTLEIDRFRGNLILERLPPWAEFGWIGKRLKIGPVDIEITARIERCRATEANPVSGLRDAQPVRALHTAFGHRDFGVYGRVVTGGFISIGNEVQLP</sequence>
<dbReference type="InterPro" id="IPR005303">
    <property type="entry name" value="MOCOS_middle"/>
</dbReference>
<dbReference type="Pfam" id="PF03473">
    <property type="entry name" value="MOSC"/>
    <property type="match status" value="1"/>
</dbReference>
<evidence type="ECO:0000313" key="2">
    <source>
        <dbReference type="EMBL" id="RAK12414.1"/>
    </source>
</evidence>